<evidence type="ECO:0000256" key="2">
    <source>
        <dbReference type="ARBA" id="ARBA00022692"/>
    </source>
</evidence>
<feature type="transmembrane region" description="Helical" evidence="6">
    <location>
        <begin position="222"/>
        <end position="241"/>
    </location>
</feature>
<dbReference type="RefSeq" id="WP_063936515.1">
    <property type="nucleotide sequence ID" value="NZ_FCNX02000008.1"/>
</dbReference>
<feature type="domain" description="O-antigen ligase-related" evidence="7">
    <location>
        <begin position="186"/>
        <end position="351"/>
    </location>
</feature>
<dbReference type="EMBL" id="FCNX02000008">
    <property type="protein sequence ID" value="SAK76679.1"/>
    <property type="molecule type" value="Genomic_DNA"/>
</dbReference>
<feature type="transmembrane region" description="Helical" evidence="6">
    <location>
        <begin position="119"/>
        <end position="139"/>
    </location>
</feature>
<gene>
    <name evidence="8" type="ORF">AWB77_03595</name>
</gene>
<keyword evidence="2 6" id="KW-0812">Transmembrane</keyword>
<dbReference type="STRING" id="1777138.AWB77_03595"/>
<evidence type="ECO:0000256" key="6">
    <source>
        <dbReference type="SAM" id="Phobius"/>
    </source>
</evidence>
<evidence type="ECO:0000256" key="1">
    <source>
        <dbReference type="ARBA" id="ARBA00004141"/>
    </source>
</evidence>
<feature type="compositionally biased region" description="Basic and acidic residues" evidence="5">
    <location>
        <begin position="426"/>
        <end position="448"/>
    </location>
</feature>
<feature type="transmembrane region" description="Helical" evidence="6">
    <location>
        <begin position="393"/>
        <end position="411"/>
    </location>
</feature>
<comment type="caution">
    <text evidence="8">The sequence shown here is derived from an EMBL/GenBank/DDBJ whole genome shotgun (WGS) entry which is preliminary data.</text>
</comment>
<sequence length="448" mass="49301">MTTRKYRFQADSFLWIGAPVILFVVAFAHMTALENIALGFIGVGTVALAATRGAPSPLRWPLLVPAALWSAWSLASVSWSPYPSESMHAWLDEVFYPLFAFFGFWLLGARTAHPERFVFMHWLGCVLVAIISVVYWGQLQPPTADTFMLHYYNRVGHTSTVALFAIALFTGMMLGGRWRAIGVSGVLLSVFVGIATLNRFFGLAAFVTLLIAVYPLYRRHMVLAIVALLVVGVAVIGALEFSSRSRLAVNPPALPAHGVTIEGDRIPVPSFLPGIRDTLAADTRPRLWAFYGKAGEPHSWIGIGFGKPLPGEVYKQEMPPRLLAAEPQALTHAHNLFLNTWLETGVVGVVLEALLLVALVVRFWRLRRELPWLAAGGIALVGGMIAKNSTDDFMWQTTALAFWCFAGLMLGRGERLTNRLPPPRAKSQDELPDKSPETSRDTAPRAQD</sequence>
<dbReference type="OrthoDB" id="9019044at2"/>
<proteinExistence type="predicted"/>
<feature type="region of interest" description="Disordered" evidence="5">
    <location>
        <begin position="417"/>
        <end position="448"/>
    </location>
</feature>
<evidence type="ECO:0000256" key="5">
    <source>
        <dbReference type="SAM" id="MobiDB-lite"/>
    </source>
</evidence>
<evidence type="ECO:0000256" key="4">
    <source>
        <dbReference type="ARBA" id="ARBA00023136"/>
    </source>
</evidence>
<feature type="transmembrane region" description="Helical" evidence="6">
    <location>
        <begin position="12"/>
        <end position="30"/>
    </location>
</feature>
<dbReference type="GO" id="GO:0016020">
    <property type="term" value="C:membrane"/>
    <property type="evidence" value="ECO:0007669"/>
    <property type="project" value="UniProtKB-SubCell"/>
</dbReference>
<dbReference type="AlphaFoldDB" id="A0A158C2U9"/>
<dbReference type="PANTHER" id="PTHR37422">
    <property type="entry name" value="TEICHURONIC ACID BIOSYNTHESIS PROTEIN TUAE"/>
    <property type="match status" value="1"/>
</dbReference>
<feature type="transmembrane region" description="Helical" evidence="6">
    <location>
        <begin position="62"/>
        <end position="82"/>
    </location>
</feature>
<evidence type="ECO:0000259" key="7">
    <source>
        <dbReference type="Pfam" id="PF04932"/>
    </source>
</evidence>
<keyword evidence="3 6" id="KW-1133">Transmembrane helix</keyword>
<comment type="subcellular location">
    <subcellularLocation>
        <location evidence="1">Membrane</location>
        <topology evidence="1">Multi-pass membrane protein</topology>
    </subcellularLocation>
</comment>
<protein>
    <submittedName>
        <fullName evidence="8">Membrane protein</fullName>
    </submittedName>
</protein>
<keyword evidence="9" id="KW-1185">Reference proteome</keyword>
<reference evidence="8" key="1">
    <citation type="submission" date="2016-01" db="EMBL/GenBank/DDBJ databases">
        <authorList>
            <person name="Peeters C."/>
        </authorList>
    </citation>
    <scope>NUCLEOTIDE SEQUENCE</scope>
    <source>
        <strain evidence="8">LMG 29320</strain>
    </source>
</reference>
<feature type="transmembrane region" description="Helical" evidence="6">
    <location>
        <begin position="36"/>
        <end position="55"/>
    </location>
</feature>
<organism evidence="8 9">
    <name type="scientific">Caballeronia fortuita</name>
    <dbReference type="NCBI Taxonomy" id="1777138"/>
    <lineage>
        <taxon>Bacteria</taxon>
        <taxon>Pseudomonadati</taxon>
        <taxon>Pseudomonadota</taxon>
        <taxon>Betaproteobacteria</taxon>
        <taxon>Burkholderiales</taxon>
        <taxon>Burkholderiaceae</taxon>
        <taxon>Caballeronia</taxon>
    </lineage>
</organism>
<dbReference type="Proteomes" id="UP000054903">
    <property type="component" value="Unassembled WGS sequence"/>
</dbReference>
<name>A0A158C2U9_9BURK</name>
<feature type="transmembrane region" description="Helical" evidence="6">
    <location>
        <begin position="94"/>
        <end position="112"/>
    </location>
</feature>
<keyword evidence="4 6" id="KW-0472">Membrane</keyword>
<dbReference type="InterPro" id="IPR007016">
    <property type="entry name" value="O-antigen_ligase-rel_domated"/>
</dbReference>
<accession>A0A158C2U9</accession>
<feature type="transmembrane region" description="Helical" evidence="6">
    <location>
        <begin position="200"/>
        <end position="217"/>
    </location>
</feature>
<evidence type="ECO:0000313" key="8">
    <source>
        <dbReference type="EMBL" id="SAK76679.1"/>
    </source>
</evidence>
<dbReference type="PANTHER" id="PTHR37422:SF13">
    <property type="entry name" value="LIPOPOLYSACCHARIDE BIOSYNTHESIS PROTEIN PA4999-RELATED"/>
    <property type="match status" value="1"/>
</dbReference>
<feature type="transmembrane region" description="Helical" evidence="6">
    <location>
        <begin position="345"/>
        <end position="363"/>
    </location>
</feature>
<evidence type="ECO:0000313" key="9">
    <source>
        <dbReference type="Proteomes" id="UP000054903"/>
    </source>
</evidence>
<dbReference type="InterPro" id="IPR051533">
    <property type="entry name" value="WaaL-like"/>
</dbReference>
<evidence type="ECO:0000256" key="3">
    <source>
        <dbReference type="ARBA" id="ARBA00022989"/>
    </source>
</evidence>
<dbReference type="Pfam" id="PF04932">
    <property type="entry name" value="Wzy_C"/>
    <property type="match status" value="1"/>
</dbReference>
<feature type="transmembrane region" description="Helical" evidence="6">
    <location>
        <begin position="151"/>
        <end position="171"/>
    </location>
</feature>